<dbReference type="GeneID" id="108632752"/>
<keyword evidence="1" id="KW-1185">Reference proteome</keyword>
<dbReference type="RefSeq" id="XP_017892998.1">
    <property type="nucleotide sequence ID" value="XM_018037509.2"/>
</dbReference>
<evidence type="ECO:0000313" key="2">
    <source>
        <dbReference type="RefSeq" id="XP_017892998.1"/>
    </source>
</evidence>
<gene>
    <name evidence="2" type="primary">LOC108632752</name>
</gene>
<reference evidence="2" key="1">
    <citation type="submission" date="2025-08" db="UniProtKB">
        <authorList>
            <consortium name="RefSeq"/>
        </authorList>
    </citation>
    <scope>IDENTIFICATION</scope>
    <source>
        <tissue evidence="2">Whole body</tissue>
    </source>
</reference>
<evidence type="ECO:0000313" key="1">
    <source>
        <dbReference type="Proteomes" id="UP000694925"/>
    </source>
</evidence>
<sequence length="95" mass="11357">MPSGPCNRAIMKTHTKNEKQSENIATNKKPFDKKKYRLQKYSNKYKINQWEERRKKAILRGFYKELDKDQQQNLKTQSASKGDGHEEFVYLLTFL</sequence>
<proteinExistence type="predicted"/>
<organism evidence="1 2">
    <name type="scientific">Ceratina calcarata</name>
    <dbReference type="NCBI Taxonomy" id="156304"/>
    <lineage>
        <taxon>Eukaryota</taxon>
        <taxon>Metazoa</taxon>
        <taxon>Ecdysozoa</taxon>
        <taxon>Arthropoda</taxon>
        <taxon>Hexapoda</taxon>
        <taxon>Insecta</taxon>
        <taxon>Pterygota</taxon>
        <taxon>Neoptera</taxon>
        <taxon>Endopterygota</taxon>
        <taxon>Hymenoptera</taxon>
        <taxon>Apocrita</taxon>
        <taxon>Aculeata</taxon>
        <taxon>Apoidea</taxon>
        <taxon>Anthophila</taxon>
        <taxon>Apidae</taxon>
        <taxon>Ceratina</taxon>
        <taxon>Zadontomerus</taxon>
    </lineage>
</organism>
<dbReference type="Pfam" id="PF08524">
    <property type="entry name" value="rRNA_processing"/>
    <property type="match status" value="1"/>
</dbReference>
<dbReference type="AlphaFoldDB" id="A0AAJ7JHN6"/>
<accession>A0AAJ7JHN6</accession>
<dbReference type="Proteomes" id="UP000694925">
    <property type="component" value="Unplaced"/>
</dbReference>
<name>A0AAJ7JHN6_9HYME</name>
<dbReference type="KEGG" id="ccal:108632752"/>
<dbReference type="InterPro" id="IPR013730">
    <property type="entry name" value="Fyv7/TAP26"/>
</dbReference>
<protein>
    <submittedName>
        <fullName evidence="2">Uncharacterized protein LOC108632752</fullName>
    </submittedName>
</protein>